<keyword evidence="3" id="KW-1185">Reference proteome</keyword>
<evidence type="ECO:0000313" key="4">
    <source>
        <dbReference type="Proteomes" id="UP000236751"/>
    </source>
</evidence>
<gene>
    <name evidence="1" type="ordered locus">Nmul_A0600</name>
    <name evidence="2" type="ORF">SAMN05216403_13523</name>
</gene>
<evidence type="ECO:0000313" key="3">
    <source>
        <dbReference type="Proteomes" id="UP000002718"/>
    </source>
</evidence>
<dbReference type="KEGG" id="nmu:Nmul_A0600"/>
<reference evidence="3" key="1">
    <citation type="submission" date="2005-08" db="EMBL/GenBank/DDBJ databases">
        <title>Complete sequence of chromosome 1 of Nitrosospira multiformis ATCC 25196.</title>
        <authorList>
            <person name="Copeland A."/>
            <person name="Lucas S."/>
            <person name="Lapidus A."/>
            <person name="Barry K."/>
            <person name="Detter J.C."/>
            <person name="Glavina T."/>
            <person name="Hammon N."/>
            <person name="Israni S."/>
            <person name="Pitluck S."/>
            <person name="Chain P."/>
            <person name="Malfatti S."/>
            <person name="Shin M."/>
            <person name="Vergez L."/>
            <person name="Schmutz J."/>
            <person name="Larimer F."/>
            <person name="Land M."/>
            <person name="Hauser L."/>
            <person name="Kyrpides N."/>
            <person name="Lykidis A."/>
            <person name="Richardson P."/>
        </authorList>
    </citation>
    <scope>NUCLEOTIDE SEQUENCE [LARGE SCALE GENOMIC DNA]</scope>
    <source>
        <strain evidence="3">ATCC 25196 / NCIMB 11849 / C 71</strain>
    </source>
</reference>
<dbReference type="EMBL" id="CP000103">
    <property type="protein sequence ID" value="ABB73907.1"/>
    <property type="molecule type" value="Genomic_DNA"/>
</dbReference>
<dbReference type="Proteomes" id="UP000236751">
    <property type="component" value="Unassembled WGS sequence"/>
</dbReference>
<protein>
    <submittedName>
        <fullName evidence="1">Uncharacterized protein</fullName>
    </submittedName>
</protein>
<dbReference type="Proteomes" id="UP000002718">
    <property type="component" value="Chromosome"/>
</dbReference>
<dbReference type="HOGENOM" id="CLU_2207242_0_0_4"/>
<reference evidence="1" key="2">
    <citation type="submission" date="2005-08" db="EMBL/GenBank/DDBJ databases">
        <title>Complete sequence of Chromosome 1 of Nitrosospira multiformis ATCC 25196.</title>
        <authorList>
            <consortium name="US DOE Joint Genome Institute"/>
            <person name="Copeland A."/>
            <person name="Lucas S."/>
            <person name="Lapidus A."/>
            <person name="Barry K."/>
            <person name="Detter J.C."/>
            <person name="Glavina T."/>
            <person name="Hammon N."/>
            <person name="Israni S."/>
            <person name="Pitluck S."/>
            <person name="Chain P."/>
            <person name="Malfatti S."/>
            <person name="Shin M."/>
            <person name="Vergez L."/>
            <person name="Schmutz J."/>
            <person name="Larimer F."/>
            <person name="Land M."/>
            <person name="Hauser L."/>
            <person name="Kyrpides N."/>
            <person name="Lykidis A."/>
            <person name="Richardson P."/>
        </authorList>
    </citation>
    <scope>NUCLEOTIDE SEQUENCE</scope>
    <source>
        <strain evidence="1">ATCC 25196</strain>
    </source>
</reference>
<sequence>MKYGYSLYLNFWSDTFLSMSSNNRLYTLELKMPDNVKAKKGDEMIYKVLITPVEPSIDDRPNFSGLLADYEIEANSKTEAEEMAFIRFCQESPFRSHNREDYTISVN</sequence>
<dbReference type="AlphaFoldDB" id="Q2YBG4"/>
<accession>Q2YBG4</accession>
<evidence type="ECO:0000313" key="2">
    <source>
        <dbReference type="EMBL" id="SEG14253.1"/>
    </source>
</evidence>
<proteinExistence type="predicted"/>
<evidence type="ECO:0000313" key="1">
    <source>
        <dbReference type="EMBL" id="ABB73907.1"/>
    </source>
</evidence>
<dbReference type="EMBL" id="FNVK01000035">
    <property type="protein sequence ID" value="SEG14253.1"/>
    <property type="molecule type" value="Genomic_DNA"/>
</dbReference>
<organism evidence="1 3">
    <name type="scientific">Nitrosospira multiformis (strain ATCC 25196 / NCIMB 11849 / C 71)</name>
    <dbReference type="NCBI Taxonomy" id="323848"/>
    <lineage>
        <taxon>Bacteria</taxon>
        <taxon>Pseudomonadati</taxon>
        <taxon>Pseudomonadota</taxon>
        <taxon>Betaproteobacteria</taxon>
        <taxon>Nitrosomonadales</taxon>
        <taxon>Nitrosomonadaceae</taxon>
        <taxon>Nitrosospira</taxon>
    </lineage>
</organism>
<reference evidence="2 4" key="4">
    <citation type="submission" date="2016-10" db="EMBL/GenBank/DDBJ databases">
        <authorList>
            <person name="de Groot N.N."/>
        </authorList>
    </citation>
    <scope>NUCLEOTIDE SEQUENCE [LARGE SCALE GENOMIC DNA]</scope>
    <source>
        <strain evidence="2 4">Nl13</strain>
    </source>
</reference>
<name>Q2YBG4_NITMU</name>
<reference evidence="1 3" key="3">
    <citation type="journal article" date="2008" name="Appl. Environ. Microbiol.">
        <title>Complete genome sequence of Nitrosospira multiformis, an ammonia-oxidizing bacterium from the soil environment.</title>
        <authorList>
            <person name="Norton J.M."/>
            <person name="Klotz M.G."/>
            <person name="Stein L.Y."/>
            <person name="Arp D.J."/>
            <person name="Bottomley P.J."/>
            <person name="Chain P.S."/>
            <person name="Hauser L.J."/>
            <person name="Land M.L."/>
            <person name="Larimer F.W."/>
            <person name="Shin M.W."/>
            <person name="Starkenburg S.R."/>
        </authorList>
    </citation>
    <scope>NUCLEOTIDE SEQUENCE [LARGE SCALE GENOMIC DNA]</scope>
    <source>
        <strain evidence="1">ATCC 25196</strain>
        <strain evidence="3">ATCC 25196 / NCIMB 11849 / C 71</strain>
    </source>
</reference>